<feature type="domain" description="Fibronectin type III-like" evidence="4">
    <location>
        <begin position="456"/>
        <end position="530"/>
    </location>
</feature>
<organism evidence="5 6">
    <name type="scientific">Suilimivivens aceti</name>
    <dbReference type="NCBI Taxonomy" id="2981774"/>
    <lineage>
        <taxon>Bacteria</taxon>
        <taxon>Bacillati</taxon>
        <taxon>Bacillota</taxon>
        <taxon>Clostridia</taxon>
        <taxon>Lachnospirales</taxon>
        <taxon>Lachnospiraceae</taxon>
        <taxon>Suilimivivens</taxon>
    </lineage>
</organism>
<keyword evidence="3" id="KW-0472">Membrane</keyword>
<dbReference type="SUPFAM" id="SSF51445">
    <property type="entry name" value="(Trans)glycosidases"/>
    <property type="match status" value="1"/>
</dbReference>
<name>A0ABT2T6Z1_9FIRM</name>
<dbReference type="Pfam" id="PF14310">
    <property type="entry name" value="Fn3-like"/>
    <property type="match status" value="1"/>
</dbReference>
<dbReference type="RefSeq" id="WP_262575988.1">
    <property type="nucleotide sequence ID" value="NZ_JAOQKJ010000026.1"/>
</dbReference>
<dbReference type="Pfam" id="PF00933">
    <property type="entry name" value="Glyco_hydro_3"/>
    <property type="match status" value="1"/>
</dbReference>
<evidence type="ECO:0000259" key="4">
    <source>
        <dbReference type="SMART" id="SM01217"/>
    </source>
</evidence>
<comment type="similarity">
    <text evidence="1">Belongs to the glycosyl hydrolase 3 family.</text>
</comment>
<dbReference type="Gene3D" id="3.20.20.300">
    <property type="entry name" value="Glycoside hydrolase, family 3, N-terminal domain"/>
    <property type="match status" value="1"/>
</dbReference>
<dbReference type="SMART" id="SM01217">
    <property type="entry name" value="Fn3_like"/>
    <property type="match status" value="1"/>
</dbReference>
<protein>
    <submittedName>
        <fullName evidence="5">Glycoside hydrolase family 3 C-terminal domain-containing protein</fullName>
    </submittedName>
</protein>
<dbReference type="Gene3D" id="3.40.50.1700">
    <property type="entry name" value="Glycoside hydrolase family 3 C-terminal domain"/>
    <property type="match status" value="1"/>
</dbReference>
<evidence type="ECO:0000256" key="2">
    <source>
        <dbReference type="ARBA" id="ARBA00022801"/>
    </source>
</evidence>
<dbReference type="InterPro" id="IPR017853">
    <property type="entry name" value="GH"/>
</dbReference>
<feature type="transmembrane region" description="Helical" evidence="3">
    <location>
        <begin position="20"/>
        <end position="40"/>
    </location>
</feature>
<evidence type="ECO:0000256" key="1">
    <source>
        <dbReference type="ARBA" id="ARBA00005336"/>
    </source>
</evidence>
<keyword evidence="6" id="KW-1185">Reference proteome</keyword>
<dbReference type="InterPro" id="IPR026891">
    <property type="entry name" value="Fn3-like"/>
</dbReference>
<gene>
    <name evidence="5" type="ORF">OCV77_16200</name>
</gene>
<dbReference type="InterPro" id="IPR001764">
    <property type="entry name" value="Glyco_hydro_3_N"/>
</dbReference>
<dbReference type="Pfam" id="PF01915">
    <property type="entry name" value="Glyco_hydro_3_C"/>
    <property type="match status" value="1"/>
</dbReference>
<dbReference type="InterPro" id="IPR036962">
    <property type="entry name" value="Glyco_hydro_3_N_sf"/>
</dbReference>
<dbReference type="GO" id="GO:0016787">
    <property type="term" value="F:hydrolase activity"/>
    <property type="evidence" value="ECO:0007669"/>
    <property type="project" value="UniProtKB-KW"/>
</dbReference>
<keyword evidence="3" id="KW-1133">Transmembrane helix</keyword>
<sequence length="973" mass="107281">MVSFSVGDVINVLNSCKPQLIALAVIIVMALIVIIACSKVEKRKKALICKEALIAMGLGITIVINLICTGPMRTLLNLVSGDGTISEDSMNNAINANVQMAEEGMVLLKNEDNTLPLKDTKKLNVFGWSSTNPVYSGTGAGSINDNYDKVSILEGLKKAGFEVNQEIADFYVNFKDTRPIIDYWGQDWTVPEPSMDEYDQADIFNKAKAFSDVAVVVLARSGGEGADLPTSYYVEEDTFKASGGGLWGGAEGLRMSEYAEDLDESKTYLEPTTRELQMIDRVAKEFSTVIVVINSANTMELGVLDQYDSVKAAIYTPGAGQAGFTALGKILNGEVNPSGKTADTFVYDLTKTPYFNNIGLFTYENMKQYGHIDDLGLVDMYPSFVNYVENIYVGYKYYETAAKENFIDYDSTVQYPFGYGLSYTTFSQKMGDISEENGIVSFEVTVQNTGDVAGKDVVEVFFDPPYTNGGIEKASANLVEFAKTDMLKPGESQVLTISFSVEDMASFDAKVNKCYVLESGDYTISINSDSHNVIDSRVYTVQNDTVYSEDNARSSDQTAAVTQLEFAEGNAEYLSRADGFANYEKATAAPSDYMLPEQEKEAFLNNSNYDPRDYNDENDEMPVTGAKNGIILEDLKNVDYDDEKWEQLLDELTVDEMNTLIATGGYQTAAIESIEKSSTVDCDGAAAINNNFTGQGSIGFPSEVMLACTWNKELAATFGDNIGEMADEMGVTGWYAPSMNMHRTAFGGRNFEYYSEDGVLAGKMAAKAVEAAKKHGVYAYIKHFALNDQETNRYGQLCTWSTEQAIREIYLKPFELAVKDGGADAVMSSYNHIGTLPGCACAPLDLTILRDEWGFRGMVLTDYFVDFGFMDSDRAIRNGVDIMLADYDTGTNYLTDTTSATAVKAMRQATKNILYTVVNSRVYEDHTFDRGLDTWQKVLIGVDALVLILFAVDEIRTVQKYRKSDLQNEAEQK</sequence>
<dbReference type="EMBL" id="JAOQKJ010000026">
    <property type="protein sequence ID" value="MCU6746011.1"/>
    <property type="molecule type" value="Genomic_DNA"/>
</dbReference>
<dbReference type="InterPro" id="IPR013783">
    <property type="entry name" value="Ig-like_fold"/>
</dbReference>
<dbReference type="Proteomes" id="UP001652432">
    <property type="component" value="Unassembled WGS sequence"/>
</dbReference>
<comment type="caution">
    <text evidence="5">The sequence shown here is derived from an EMBL/GenBank/DDBJ whole genome shotgun (WGS) entry which is preliminary data.</text>
</comment>
<dbReference type="InterPro" id="IPR002772">
    <property type="entry name" value="Glyco_hydro_3_C"/>
</dbReference>
<dbReference type="PANTHER" id="PTHR42715">
    <property type="entry name" value="BETA-GLUCOSIDASE"/>
    <property type="match status" value="1"/>
</dbReference>
<dbReference type="InterPro" id="IPR036881">
    <property type="entry name" value="Glyco_hydro_3_C_sf"/>
</dbReference>
<reference evidence="5 6" key="1">
    <citation type="journal article" date="2021" name="ISME Commun">
        <title>Automated analysis of genomic sequences facilitates high-throughput and comprehensive description of bacteria.</title>
        <authorList>
            <person name="Hitch T.C.A."/>
        </authorList>
    </citation>
    <scope>NUCLEOTIDE SEQUENCE [LARGE SCALE GENOMIC DNA]</scope>
    <source>
        <strain evidence="5 6">Sanger_18</strain>
    </source>
</reference>
<evidence type="ECO:0000256" key="3">
    <source>
        <dbReference type="SAM" id="Phobius"/>
    </source>
</evidence>
<keyword evidence="2 5" id="KW-0378">Hydrolase</keyword>
<dbReference type="PANTHER" id="PTHR42715:SF10">
    <property type="entry name" value="BETA-GLUCOSIDASE"/>
    <property type="match status" value="1"/>
</dbReference>
<dbReference type="Gene3D" id="2.60.40.10">
    <property type="entry name" value="Immunoglobulins"/>
    <property type="match status" value="1"/>
</dbReference>
<dbReference type="PRINTS" id="PR00133">
    <property type="entry name" value="GLHYDRLASE3"/>
</dbReference>
<accession>A0ABT2T6Z1</accession>
<evidence type="ECO:0000313" key="6">
    <source>
        <dbReference type="Proteomes" id="UP001652432"/>
    </source>
</evidence>
<feature type="transmembrane region" description="Helical" evidence="3">
    <location>
        <begin position="52"/>
        <end position="72"/>
    </location>
</feature>
<keyword evidence="3" id="KW-0812">Transmembrane</keyword>
<dbReference type="InterPro" id="IPR050288">
    <property type="entry name" value="Cellulose_deg_GH3"/>
</dbReference>
<proteinExistence type="inferred from homology"/>
<dbReference type="SUPFAM" id="SSF52279">
    <property type="entry name" value="Beta-D-glucan exohydrolase, C-terminal domain"/>
    <property type="match status" value="1"/>
</dbReference>
<evidence type="ECO:0000313" key="5">
    <source>
        <dbReference type="EMBL" id="MCU6746011.1"/>
    </source>
</evidence>